<name>A0A0C3NFA7_PISTI</name>
<gene>
    <name evidence="2" type="ORF">M404DRAFT_30189</name>
</gene>
<dbReference type="InParanoid" id="A0A0C3NFA7"/>
<evidence type="ECO:0000256" key="1">
    <source>
        <dbReference type="SAM" id="MobiDB-lite"/>
    </source>
</evidence>
<sequence>MGSGVSGMDSSAEAFGSDVAEKLMGWLLDPFTPKQLPTLRHRHSHGNKDCFASPTRPSEHLEDDGPAQRSQTRLTGSSYGAIGDSTSQTSLVEETQSPWPLMISIGPQESGGRRGGHEQLGGAGCGATSIVRWAKSRCQYCDPKKSRAMKERANVSPKTLD</sequence>
<dbReference type="HOGENOM" id="CLU_1644414_0_0_1"/>
<feature type="region of interest" description="Disordered" evidence="1">
    <location>
        <begin position="38"/>
        <end position="123"/>
    </location>
</feature>
<evidence type="ECO:0000313" key="3">
    <source>
        <dbReference type="Proteomes" id="UP000054217"/>
    </source>
</evidence>
<reference evidence="2 3" key="1">
    <citation type="submission" date="2014-04" db="EMBL/GenBank/DDBJ databases">
        <authorList>
            <consortium name="DOE Joint Genome Institute"/>
            <person name="Kuo A."/>
            <person name="Kohler A."/>
            <person name="Costa M.D."/>
            <person name="Nagy L.G."/>
            <person name="Floudas D."/>
            <person name="Copeland A."/>
            <person name="Barry K.W."/>
            <person name="Cichocki N."/>
            <person name="Veneault-Fourrey C."/>
            <person name="LaButti K."/>
            <person name="Lindquist E.A."/>
            <person name="Lipzen A."/>
            <person name="Lundell T."/>
            <person name="Morin E."/>
            <person name="Murat C."/>
            <person name="Sun H."/>
            <person name="Tunlid A."/>
            <person name="Henrissat B."/>
            <person name="Grigoriev I.V."/>
            <person name="Hibbett D.S."/>
            <person name="Martin F."/>
            <person name="Nordberg H.P."/>
            <person name="Cantor M.N."/>
            <person name="Hua S.X."/>
        </authorList>
    </citation>
    <scope>NUCLEOTIDE SEQUENCE [LARGE SCALE GENOMIC DNA]</scope>
    <source>
        <strain evidence="2 3">Marx 270</strain>
    </source>
</reference>
<proteinExistence type="predicted"/>
<accession>A0A0C3NFA7</accession>
<evidence type="ECO:0000313" key="2">
    <source>
        <dbReference type="EMBL" id="KIN99739.1"/>
    </source>
</evidence>
<dbReference type="EMBL" id="KN832002">
    <property type="protein sequence ID" value="KIN99739.1"/>
    <property type="molecule type" value="Genomic_DNA"/>
</dbReference>
<dbReference type="AlphaFoldDB" id="A0A0C3NFA7"/>
<keyword evidence="3" id="KW-1185">Reference proteome</keyword>
<dbReference type="Proteomes" id="UP000054217">
    <property type="component" value="Unassembled WGS sequence"/>
</dbReference>
<feature type="compositionally biased region" description="Polar residues" evidence="1">
    <location>
        <begin position="68"/>
        <end position="98"/>
    </location>
</feature>
<reference evidence="3" key="2">
    <citation type="submission" date="2015-01" db="EMBL/GenBank/DDBJ databases">
        <title>Evolutionary Origins and Diversification of the Mycorrhizal Mutualists.</title>
        <authorList>
            <consortium name="DOE Joint Genome Institute"/>
            <consortium name="Mycorrhizal Genomics Consortium"/>
            <person name="Kohler A."/>
            <person name="Kuo A."/>
            <person name="Nagy L.G."/>
            <person name="Floudas D."/>
            <person name="Copeland A."/>
            <person name="Barry K.W."/>
            <person name="Cichocki N."/>
            <person name="Veneault-Fourrey C."/>
            <person name="LaButti K."/>
            <person name="Lindquist E.A."/>
            <person name="Lipzen A."/>
            <person name="Lundell T."/>
            <person name="Morin E."/>
            <person name="Murat C."/>
            <person name="Riley R."/>
            <person name="Ohm R."/>
            <person name="Sun H."/>
            <person name="Tunlid A."/>
            <person name="Henrissat B."/>
            <person name="Grigoriev I.V."/>
            <person name="Hibbett D.S."/>
            <person name="Martin F."/>
        </authorList>
    </citation>
    <scope>NUCLEOTIDE SEQUENCE [LARGE SCALE GENOMIC DNA]</scope>
    <source>
        <strain evidence="3">Marx 270</strain>
    </source>
</reference>
<protein>
    <submittedName>
        <fullName evidence="2">Uncharacterized protein</fullName>
    </submittedName>
</protein>
<organism evidence="2 3">
    <name type="scientific">Pisolithus tinctorius Marx 270</name>
    <dbReference type="NCBI Taxonomy" id="870435"/>
    <lineage>
        <taxon>Eukaryota</taxon>
        <taxon>Fungi</taxon>
        <taxon>Dikarya</taxon>
        <taxon>Basidiomycota</taxon>
        <taxon>Agaricomycotina</taxon>
        <taxon>Agaricomycetes</taxon>
        <taxon>Agaricomycetidae</taxon>
        <taxon>Boletales</taxon>
        <taxon>Sclerodermatineae</taxon>
        <taxon>Pisolithaceae</taxon>
        <taxon>Pisolithus</taxon>
    </lineage>
</organism>